<dbReference type="PROSITE" id="PS51419">
    <property type="entry name" value="RAB"/>
    <property type="match status" value="1"/>
</dbReference>
<keyword evidence="3" id="KW-0342">GTP-binding</keyword>
<keyword evidence="2" id="KW-0547">Nucleotide-binding</keyword>
<dbReference type="PROSITE" id="PS51420">
    <property type="entry name" value="RHO"/>
    <property type="match status" value="1"/>
</dbReference>
<dbReference type="GO" id="GO:0005525">
    <property type="term" value="F:GTP binding"/>
    <property type="evidence" value="ECO:0007669"/>
    <property type="project" value="UniProtKB-KW"/>
</dbReference>
<dbReference type="GeneID" id="110242414"/>
<dbReference type="InterPro" id="IPR005225">
    <property type="entry name" value="Small_GTP-bd"/>
</dbReference>
<evidence type="ECO:0000256" key="1">
    <source>
        <dbReference type="ARBA" id="ARBA00004370"/>
    </source>
</evidence>
<dbReference type="GO" id="GO:0003924">
    <property type="term" value="F:GTPase activity"/>
    <property type="evidence" value="ECO:0007669"/>
    <property type="project" value="InterPro"/>
</dbReference>
<dbReference type="InterPro" id="IPR001806">
    <property type="entry name" value="Small_GTPase"/>
</dbReference>
<dbReference type="SMART" id="SM00173">
    <property type="entry name" value="RAS"/>
    <property type="match status" value="1"/>
</dbReference>
<dbReference type="PROSITE" id="PS51421">
    <property type="entry name" value="RAS"/>
    <property type="match status" value="1"/>
</dbReference>
<dbReference type="InterPro" id="IPR003578">
    <property type="entry name" value="Small_GTPase_Rho"/>
</dbReference>
<evidence type="ECO:0000256" key="3">
    <source>
        <dbReference type="ARBA" id="ARBA00023134"/>
    </source>
</evidence>
<dbReference type="KEGG" id="epa:110242414"/>
<reference evidence="5" key="1">
    <citation type="submission" date="2022-11" db="UniProtKB">
        <authorList>
            <consortium name="EnsemblMetazoa"/>
        </authorList>
    </citation>
    <scope>IDENTIFICATION</scope>
</reference>
<dbReference type="PANTHER" id="PTHR24072">
    <property type="entry name" value="RHO FAMILY GTPASE"/>
    <property type="match status" value="1"/>
</dbReference>
<evidence type="ECO:0000313" key="6">
    <source>
        <dbReference type="Proteomes" id="UP000887567"/>
    </source>
</evidence>
<sequence>MVRRHSMASSRRRDALPIITEPDFIEHSLLNDQDCTSQRKLSLSIGSLNESTYDIVDWSYHQSLSSVKITSTERKPRLCICVFFYQSVSKVLLTSESESREQPCACSIERYKLTVVGDSECGKTSLLNALVKSDFEAEESAIFDECVTDITTGDSSLEFMLCDCSGLENYESIRRCMYSETDVFLLCFDIGNPSSLQSIIDKWVSEIKEECPGVPYLLVGCKNDLRTDSALQFYLTVPGDSTVEPDSIGRLKAVSTAQCIGAKAYVECCAKTRWNIKQVFQEAADAIVSKEEASEPTSKPPSMLRRISRFARRGSAADASDCNGHAQMVSPRRLSLFST</sequence>
<dbReference type="EnsemblMetazoa" id="XM_021048394.2">
    <property type="protein sequence ID" value="XP_020904053.1"/>
    <property type="gene ID" value="LOC110242414"/>
</dbReference>
<evidence type="ECO:0000256" key="2">
    <source>
        <dbReference type="ARBA" id="ARBA00022741"/>
    </source>
</evidence>
<dbReference type="NCBIfam" id="TIGR00231">
    <property type="entry name" value="small_GTP"/>
    <property type="match status" value="1"/>
</dbReference>
<dbReference type="PRINTS" id="PR00449">
    <property type="entry name" value="RASTRNSFRMNG"/>
</dbReference>
<dbReference type="RefSeq" id="XP_020904053.1">
    <property type="nucleotide sequence ID" value="XM_021048394.2"/>
</dbReference>
<name>A0A913XGX1_EXADI</name>
<dbReference type="Pfam" id="PF00071">
    <property type="entry name" value="Ras"/>
    <property type="match status" value="1"/>
</dbReference>
<proteinExistence type="predicted"/>
<dbReference type="Gene3D" id="3.40.50.300">
    <property type="entry name" value="P-loop containing nucleotide triphosphate hydrolases"/>
    <property type="match status" value="1"/>
</dbReference>
<keyword evidence="4" id="KW-0472">Membrane</keyword>
<dbReference type="Proteomes" id="UP000887567">
    <property type="component" value="Unplaced"/>
</dbReference>
<accession>A0A913XGX1</accession>
<organism evidence="5 6">
    <name type="scientific">Exaiptasia diaphana</name>
    <name type="common">Tropical sea anemone</name>
    <name type="synonym">Aiptasia pulchella</name>
    <dbReference type="NCBI Taxonomy" id="2652724"/>
    <lineage>
        <taxon>Eukaryota</taxon>
        <taxon>Metazoa</taxon>
        <taxon>Cnidaria</taxon>
        <taxon>Anthozoa</taxon>
        <taxon>Hexacorallia</taxon>
        <taxon>Actiniaria</taxon>
        <taxon>Aiptasiidae</taxon>
        <taxon>Exaiptasia</taxon>
    </lineage>
</organism>
<dbReference type="InterPro" id="IPR027417">
    <property type="entry name" value="P-loop_NTPase"/>
</dbReference>
<evidence type="ECO:0000256" key="4">
    <source>
        <dbReference type="ARBA" id="ARBA00023136"/>
    </source>
</evidence>
<dbReference type="AlphaFoldDB" id="A0A913XGX1"/>
<keyword evidence="6" id="KW-1185">Reference proteome</keyword>
<dbReference type="SMART" id="SM00174">
    <property type="entry name" value="RHO"/>
    <property type="match status" value="1"/>
</dbReference>
<dbReference type="OrthoDB" id="8830751at2759"/>
<dbReference type="GO" id="GO:0007264">
    <property type="term" value="P:small GTPase-mediated signal transduction"/>
    <property type="evidence" value="ECO:0007669"/>
    <property type="project" value="InterPro"/>
</dbReference>
<dbReference type="FunFam" id="3.40.50.300:FF:002060">
    <property type="entry name" value="Rho family GTPase"/>
    <property type="match status" value="1"/>
</dbReference>
<protein>
    <submittedName>
        <fullName evidence="5">Uncharacterized protein</fullName>
    </submittedName>
</protein>
<comment type="subcellular location">
    <subcellularLocation>
        <location evidence="1">Membrane</location>
    </subcellularLocation>
</comment>
<dbReference type="GO" id="GO:0016020">
    <property type="term" value="C:membrane"/>
    <property type="evidence" value="ECO:0007669"/>
    <property type="project" value="UniProtKB-SubCell"/>
</dbReference>
<dbReference type="SUPFAM" id="SSF52540">
    <property type="entry name" value="P-loop containing nucleoside triphosphate hydrolases"/>
    <property type="match status" value="1"/>
</dbReference>
<dbReference type="SMART" id="SM00175">
    <property type="entry name" value="RAB"/>
    <property type="match status" value="1"/>
</dbReference>
<evidence type="ECO:0000313" key="5">
    <source>
        <dbReference type="EnsemblMetazoa" id="XP_020904053.1"/>
    </source>
</evidence>